<evidence type="ECO:0000313" key="3">
    <source>
        <dbReference type="EMBL" id="MBT0772469.1"/>
    </source>
</evidence>
<reference evidence="3 4" key="1">
    <citation type="submission" date="2021-05" db="EMBL/GenBank/DDBJ databases">
        <title>Kineosporia and Streptomyces sp. nov. two new marine actinobacteria isolated from Coral.</title>
        <authorList>
            <person name="Buangrab K."/>
            <person name="Sutthacheep M."/>
            <person name="Yeemin T."/>
            <person name="Harunari E."/>
            <person name="Igarashi Y."/>
            <person name="Kanchanasin P."/>
            <person name="Tanasupawat S."/>
            <person name="Phongsopitanun W."/>
        </authorList>
    </citation>
    <scope>NUCLEOTIDE SEQUENCE [LARGE SCALE GENOMIC DNA]</scope>
    <source>
        <strain evidence="3 4">J2-2</strain>
    </source>
</reference>
<dbReference type="SUPFAM" id="SSF46955">
    <property type="entry name" value="Putative DNA-binding domain"/>
    <property type="match status" value="1"/>
</dbReference>
<dbReference type="InterPro" id="IPR047057">
    <property type="entry name" value="MerR_fam"/>
</dbReference>
<feature type="domain" description="HTH merR-type" evidence="2">
    <location>
        <begin position="1"/>
        <end position="74"/>
    </location>
</feature>
<dbReference type="SMART" id="SM00422">
    <property type="entry name" value="HTH_MERR"/>
    <property type="match status" value="1"/>
</dbReference>
<keyword evidence="4" id="KW-1185">Reference proteome</keyword>
<evidence type="ECO:0000259" key="2">
    <source>
        <dbReference type="PROSITE" id="PS50937"/>
    </source>
</evidence>
<dbReference type="EMBL" id="JAHBAY010000012">
    <property type="protein sequence ID" value="MBT0772469.1"/>
    <property type="molecule type" value="Genomic_DNA"/>
</dbReference>
<comment type="caution">
    <text evidence="3">The sequence shown here is derived from an EMBL/GenBank/DDBJ whole genome shotgun (WGS) entry which is preliminary data.</text>
</comment>
<evidence type="ECO:0000313" key="4">
    <source>
        <dbReference type="Proteomes" id="UP001197247"/>
    </source>
</evidence>
<dbReference type="CDD" id="cd00592">
    <property type="entry name" value="HTH_MerR-like"/>
    <property type="match status" value="1"/>
</dbReference>
<proteinExistence type="predicted"/>
<dbReference type="Gene3D" id="1.10.1660.10">
    <property type="match status" value="1"/>
</dbReference>
<dbReference type="InterPro" id="IPR009061">
    <property type="entry name" value="DNA-bd_dom_put_sf"/>
</dbReference>
<dbReference type="PANTHER" id="PTHR30204">
    <property type="entry name" value="REDOX-CYCLING DRUG-SENSING TRANSCRIPTIONAL ACTIVATOR SOXR"/>
    <property type="match status" value="1"/>
</dbReference>
<evidence type="ECO:0000256" key="1">
    <source>
        <dbReference type="ARBA" id="ARBA00023125"/>
    </source>
</evidence>
<sequence length="216" mass="23979">MSIGAVLELLRQEFPDISISKIRYLEDQGLVEPQRTASGYRKFSPEHVDRLRYVLGMQRDRYLPLRAIREHLDAVDRGLEAPVGRLRAVTADEQPRRRFTRAQLLLAAEIHDETLAALESHGLVSARPAGHFDADAVAVARIAGELAGFGIEPRHLRAFRTAADREAGLIEQVTSPIRHRGDGSVARADDVAQELIALCSRLHTSLLKVALERGQT</sequence>
<accession>A0ABS5TQ39</accession>
<protein>
    <submittedName>
        <fullName evidence="3">MerR family transcriptional regulator</fullName>
    </submittedName>
</protein>
<dbReference type="PROSITE" id="PS50937">
    <property type="entry name" value="HTH_MERR_2"/>
    <property type="match status" value="1"/>
</dbReference>
<name>A0ABS5TQ39_9ACTN</name>
<gene>
    <name evidence="3" type="ORF">KIH74_26220</name>
</gene>
<dbReference type="Proteomes" id="UP001197247">
    <property type="component" value="Unassembled WGS sequence"/>
</dbReference>
<dbReference type="Pfam" id="PF13411">
    <property type="entry name" value="MerR_1"/>
    <property type="match status" value="1"/>
</dbReference>
<keyword evidence="1" id="KW-0238">DNA-binding</keyword>
<organism evidence="3 4">
    <name type="scientific">Kineosporia corallincola</name>
    <dbReference type="NCBI Taxonomy" id="2835133"/>
    <lineage>
        <taxon>Bacteria</taxon>
        <taxon>Bacillati</taxon>
        <taxon>Actinomycetota</taxon>
        <taxon>Actinomycetes</taxon>
        <taxon>Kineosporiales</taxon>
        <taxon>Kineosporiaceae</taxon>
        <taxon>Kineosporia</taxon>
    </lineage>
</organism>
<dbReference type="InterPro" id="IPR000551">
    <property type="entry name" value="MerR-type_HTH_dom"/>
</dbReference>
<dbReference type="PANTHER" id="PTHR30204:SF89">
    <property type="entry name" value="HTH MERR-TYPE DOMAIN-CONTAINING PROTEIN"/>
    <property type="match status" value="1"/>
</dbReference>